<dbReference type="SUPFAM" id="SSF53850">
    <property type="entry name" value="Periplasmic binding protein-like II"/>
    <property type="match status" value="1"/>
</dbReference>
<proteinExistence type="predicted"/>
<organism evidence="4 5">
    <name type="scientific">Paenibacillus arenilitoris</name>
    <dbReference type="NCBI Taxonomy" id="2772299"/>
    <lineage>
        <taxon>Bacteria</taxon>
        <taxon>Bacillati</taxon>
        <taxon>Bacillota</taxon>
        <taxon>Bacilli</taxon>
        <taxon>Bacillales</taxon>
        <taxon>Paenibacillaceae</taxon>
        <taxon>Paenibacillus</taxon>
    </lineage>
</organism>
<feature type="signal peptide" evidence="2">
    <location>
        <begin position="1"/>
        <end position="22"/>
    </location>
</feature>
<feature type="chain" id="PRO_5038832553" evidence="2">
    <location>
        <begin position="23"/>
        <end position="507"/>
    </location>
</feature>
<dbReference type="InterPro" id="IPR050490">
    <property type="entry name" value="Bact_solute-bd_prot1"/>
</dbReference>
<evidence type="ECO:0000313" key="5">
    <source>
        <dbReference type="Proteomes" id="UP000632125"/>
    </source>
</evidence>
<dbReference type="EMBL" id="JACXIY010000013">
    <property type="protein sequence ID" value="MBD2869093.1"/>
    <property type="molecule type" value="Genomic_DNA"/>
</dbReference>
<gene>
    <name evidence="4" type="ORF">IDH41_10920</name>
</gene>
<name>A0A927CM35_9BACL</name>
<dbReference type="AlphaFoldDB" id="A0A927CM35"/>
<dbReference type="RefSeq" id="WP_190860905.1">
    <property type="nucleotide sequence ID" value="NZ_JACXIY010000013.1"/>
</dbReference>
<dbReference type="Gene3D" id="3.40.190.10">
    <property type="entry name" value="Periplasmic binding protein-like II"/>
    <property type="match status" value="2"/>
</dbReference>
<feature type="compositionally biased region" description="Polar residues" evidence="1">
    <location>
        <begin position="27"/>
        <end position="40"/>
    </location>
</feature>
<evidence type="ECO:0000256" key="2">
    <source>
        <dbReference type="SAM" id="SignalP"/>
    </source>
</evidence>
<evidence type="ECO:0000313" key="4">
    <source>
        <dbReference type="EMBL" id="MBD2869093.1"/>
    </source>
</evidence>
<dbReference type="Proteomes" id="UP000632125">
    <property type="component" value="Unassembled WGS sequence"/>
</dbReference>
<keyword evidence="5" id="KW-1185">Reference proteome</keyword>
<dbReference type="Pfam" id="PF12010">
    <property type="entry name" value="DUF3502"/>
    <property type="match status" value="1"/>
</dbReference>
<keyword evidence="2" id="KW-0732">Signal</keyword>
<dbReference type="Pfam" id="PF01547">
    <property type="entry name" value="SBP_bac_1"/>
    <property type="match status" value="1"/>
</dbReference>
<feature type="domain" description="DUF3502" evidence="3">
    <location>
        <begin position="436"/>
        <end position="503"/>
    </location>
</feature>
<dbReference type="PANTHER" id="PTHR43649:SF17">
    <property type="entry name" value="ABC TRANSPORTER SOLUTE BINDING PROTEIN-SUGAR TRANSPORT"/>
    <property type="match status" value="1"/>
</dbReference>
<sequence length="507" mass="55769">MKKKLSWVCAMFAIMLLISACASNKGNEATGSSGNNTAQDPASDEETRAPYELTMAYFSFGSVPKDQLLIEEELNKITKAKLNTNVKLLPISFSAWQNQTNLMLTSGEKLDLMPIFGNMYANQVAKGQLNELDDLLANQGEGIVEALGPDYANASKINGKTYAVPTIRDLAQKYGFLIRKDLVDKYNLKLGEVKTLDDLEPILRTIKENEPNMIPLVNGVGNSPITSYNTRDSLGDDMGVLLNNGQDLKVVNWFETEEYAAALEKMREWYLAGYIAKDAITVKESKSDIIKAGKGAGNLAVMKPGFDAQETRQSGMPIVSVEMLPAVAKTNTVTNIMWGIAKNSKNPVRAMELLNLLYTDKEVVNLLDWGIEGKHYVKVSENVIDYPEGVDASTVGYSGLGWLFGNQFLSYIFKGDDEKLWEEMKEFNSGAIKSKALGFTFDSTSVKTEFAAVSNVMSQYRIALECGALDPKKALPEFIAKLKDAGIDKVIAEKQKQLDAWAASNGN</sequence>
<comment type="caution">
    <text evidence="4">The sequence shown here is derived from an EMBL/GenBank/DDBJ whole genome shotgun (WGS) entry which is preliminary data.</text>
</comment>
<evidence type="ECO:0000256" key="1">
    <source>
        <dbReference type="SAM" id="MobiDB-lite"/>
    </source>
</evidence>
<accession>A0A927CM35</accession>
<feature type="region of interest" description="Disordered" evidence="1">
    <location>
        <begin position="27"/>
        <end position="46"/>
    </location>
</feature>
<evidence type="ECO:0000259" key="3">
    <source>
        <dbReference type="Pfam" id="PF12010"/>
    </source>
</evidence>
<dbReference type="InterPro" id="IPR022627">
    <property type="entry name" value="DUF3502"/>
</dbReference>
<dbReference type="PROSITE" id="PS51257">
    <property type="entry name" value="PROKAR_LIPOPROTEIN"/>
    <property type="match status" value="1"/>
</dbReference>
<protein>
    <submittedName>
        <fullName evidence="4">ABC transporter substrate-binding protein</fullName>
    </submittedName>
</protein>
<dbReference type="PANTHER" id="PTHR43649">
    <property type="entry name" value="ARABINOSE-BINDING PROTEIN-RELATED"/>
    <property type="match status" value="1"/>
</dbReference>
<reference evidence="4" key="1">
    <citation type="submission" date="2020-09" db="EMBL/GenBank/DDBJ databases">
        <title>A novel bacterium of genus Paenibacillus, isolated from South China Sea.</title>
        <authorList>
            <person name="Huang H."/>
            <person name="Mo K."/>
            <person name="Hu Y."/>
        </authorList>
    </citation>
    <scope>NUCLEOTIDE SEQUENCE</scope>
    <source>
        <strain evidence="4">IB182493</strain>
    </source>
</reference>
<dbReference type="InterPro" id="IPR006059">
    <property type="entry name" value="SBP"/>
</dbReference>